<reference evidence="2" key="1">
    <citation type="submission" date="2016-11" db="EMBL/GenBank/DDBJ databases">
        <authorList>
            <person name="Varghese N."/>
            <person name="Submissions S."/>
        </authorList>
    </citation>
    <scope>NUCLEOTIDE SEQUENCE [LARGE SCALE GENOMIC DNA]</scope>
    <source>
        <strain evidence="2">Sac-22</strain>
    </source>
</reference>
<organism evidence="1 2">
    <name type="scientific">Duganella sacchari</name>
    <dbReference type="NCBI Taxonomy" id="551987"/>
    <lineage>
        <taxon>Bacteria</taxon>
        <taxon>Pseudomonadati</taxon>
        <taxon>Pseudomonadota</taxon>
        <taxon>Betaproteobacteria</taxon>
        <taxon>Burkholderiales</taxon>
        <taxon>Oxalobacteraceae</taxon>
        <taxon>Telluria group</taxon>
        <taxon>Duganella</taxon>
    </lineage>
</organism>
<accession>A0A1M7RFA1</accession>
<dbReference type="AlphaFoldDB" id="A0A1M7RFA1"/>
<dbReference type="RefSeq" id="WP_072790897.1">
    <property type="nucleotide sequence ID" value="NZ_FRCX01000025.1"/>
</dbReference>
<evidence type="ECO:0000313" key="2">
    <source>
        <dbReference type="Proteomes" id="UP000184339"/>
    </source>
</evidence>
<dbReference type="EMBL" id="FRCX01000025">
    <property type="protein sequence ID" value="SHN44718.1"/>
    <property type="molecule type" value="Genomic_DNA"/>
</dbReference>
<gene>
    <name evidence="1" type="ORF">SAMN05192549_1259</name>
</gene>
<name>A0A1M7RFA1_9BURK</name>
<protein>
    <submittedName>
        <fullName evidence="1">Uncharacterized protein</fullName>
    </submittedName>
</protein>
<proteinExistence type="predicted"/>
<evidence type="ECO:0000313" key="1">
    <source>
        <dbReference type="EMBL" id="SHN44718.1"/>
    </source>
</evidence>
<dbReference type="STRING" id="551987.SAMN05192549_1259"/>
<keyword evidence="2" id="KW-1185">Reference proteome</keyword>
<sequence length="234" mass="27559">MARKTNMKHKRLLPVEIPLPEGIDIEGAMFIRLATLSDLQSFWALYKSRYAYAARGCAVRGEQIFLKDFEWIFATTKVGLVKAFTRWEEVGIQCVWYDWANDPESSSSHQQWFSDRDEIRLHALMEKRWTQKDEDAHQRDLLRRTPETYRGWWTLQNLPRDMSDADWLDSQEELIDPGLPLAEVTKYMQEFTYDSFDGTLEEIVLMDADGVDEEIKYWLSEKAEGSDYYGSENE</sequence>
<dbReference type="Proteomes" id="UP000184339">
    <property type="component" value="Unassembled WGS sequence"/>
</dbReference>
<dbReference type="OrthoDB" id="9178385at2"/>